<dbReference type="GO" id="GO:0048024">
    <property type="term" value="P:regulation of mRNA splicing, via spliceosome"/>
    <property type="evidence" value="ECO:0007669"/>
    <property type="project" value="TreeGrafter"/>
</dbReference>
<dbReference type="PANTHER" id="PTHR46528">
    <property type="entry name" value="PROTEIN SON"/>
    <property type="match status" value="1"/>
</dbReference>
<feature type="region of interest" description="Disordered" evidence="1">
    <location>
        <begin position="513"/>
        <end position="580"/>
    </location>
</feature>
<accession>A0A8H3EW69</accession>
<reference evidence="2" key="1">
    <citation type="submission" date="2021-03" db="EMBL/GenBank/DDBJ databases">
        <authorList>
            <person name="Tagirdzhanova G."/>
        </authorList>
    </citation>
    <scope>NUCLEOTIDE SEQUENCE</scope>
</reference>
<feature type="compositionally biased region" description="Polar residues" evidence="1">
    <location>
        <begin position="661"/>
        <end position="674"/>
    </location>
</feature>
<organism evidence="2 3">
    <name type="scientific">Heterodermia speciosa</name>
    <dbReference type="NCBI Taxonomy" id="116794"/>
    <lineage>
        <taxon>Eukaryota</taxon>
        <taxon>Fungi</taxon>
        <taxon>Dikarya</taxon>
        <taxon>Ascomycota</taxon>
        <taxon>Pezizomycotina</taxon>
        <taxon>Lecanoromycetes</taxon>
        <taxon>OSLEUM clade</taxon>
        <taxon>Lecanoromycetidae</taxon>
        <taxon>Caliciales</taxon>
        <taxon>Physciaceae</taxon>
        <taxon>Heterodermia</taxon>
    </lineage>
</organism>
<evidence type="ECO:0008006" key="4">
    <source>
        <dbReference type="Google" id="ProtNLM"/>
    </source>
</evidence>
<gene>
    <name evidence="2" type="ORF">HETSPECPRED_001577</name>
</gene>
<feature type="compositionally biased region" description="Basic residues" evidence="1">
    <location>
        <begin position="793"/>
        <end position="803"/>
    </location>
</feature>
<proteinExistence type="predicted"/>
<feature type="compositionally biased region" description="Basic and acidic residues" evidence="1">
    <location>
        <begin position="989"/>
        <end position="1006"/>
    </location>
</feature>
<feature type="compositionally biased region" description="Basic and acidic residues" evidence="1">
    <location>
        <begin position="931"/>
        <end position="971"/>
    </location>
</feature>
<dbReference type="InterPro" id="IPR013083">
    <property type="entry name" value="Znf_RING/FYVE/PHD"/>
</dbReference>
<feature type="compositionally biased region" description="Basic and acidic residues" evidence="1">
    <location>
        <begin position="93"/>
        <end position="104"/>
    </location>
</feature>
<dbReference type="InterPro" id="IPR032922">
    <property type="entry name" value="SON"/>
</dbReference>
<name>A0A8H3EW69_9LECA</name>
<feature type="compositionally biased region" description="Low complexity" evidence="1">
    <location>
        <begin position="456"/>
        <end position="467"/>
    </location>
</feature>
<feature type="compositionally biased region" description="Basic and acidic residues" evidence="1">
    <location>
        <begin position="533"/>
        <end position="551"/>
    </location>
</feature>
<feature type="region of interest" description="Disordered" evidence="1">
    <location>
        <begin position="642"/>
        <end position="699"/>
    </location>
</feature>
<evidence type="ECO:0000256" key="1">
    <source>
        <dbReference type="SAM" id="MobiDB-lite"/>
    </source>
</evidence>
<feature type="compositionally biased region" description="Basic residues" evidence="1">
    <location>
        <begin position="720"/>
        <end position="731"/>
    </location>
</feature>
<feature type="compositionally biased region" description="Basic and acidic residues" evidence="1">
    <location>
        <begin position="732"/>
        <end position="747"/>
    </location>
</feature>
<feature type="compositionally biased region" description="Basic and acidic residues" evidence="1">
    <location>
        <begin position="781"/>
        <end position="792"/>
    </location>
</feature>
<comment type="caution">
    <text evidence="2">The sequence shown here is derived from an EMBL/GenBank/DDBJ whole genome shotgun (WGS) entry which is preliminary data.</text>
</comment>
<dbReference type="AlphaFoldDB" id="A0A8H3EW69"/>
<dbReference type="OrthoDB" id="106784at2759"/>
<evidence type="ECO:0000313" key="2">
    <source>
        <dbReference type="EMBL" id="CAF9913512.1"/>
    </source>
</evidence>
<sequence length="1006" mass="111199">MSKPSELTPDLLEIAASLSIDDVPPKLRCGSCNLLAIDAFRMPCCDQIICGNCQRNLGQACPICLHEPVEAEDCKPNRALRTTVKVWLKKRHAEREAASRREMASRTPVIPATSATPAREETSTQQMAPTTIAPVVSVVETVASERPRSREVSDPQSTSGAKAKNEEQNAVSEMKEDIPQPSIEVGDKELPSTEEGASNGDNVKEQGSHEQDNQQQSEDADDLQKQQKQLYDQWVAMNGSVVGMNNGALGFDGMNGGFPNMGLNSPTDFSQMMQLMPNGMQNNLTGAFPNMMSMPGMGFDLMSMTQGMYGGYNGQGLGINGMNAGMGFTNGQGAYGGYNGQAASWNTGQNNYNQNAYGGHANGMAGDFGSNSGYGGYNVPQHQGNFNQVHPRQFSNNEFQHGYHGQGFQNRGRGRGRGYHNSGRGRGGYNQVNSGYQANYESSQHQLPAQTDAKGPDQQQIPDQTQQNGEPHQQQENGITLTDGVQAQKTPDEFDMAKELLPGDAEDQIEHLESPKSNVEMPGPPNETGETSYKPETEAGLESKVKDEDTVKTSLVDEDEPSKTSPIEAVVPSEPTGPEVSDVISTVVSVPNTAMLPPPSPAIPTGPSAHYTHDQLPSFEYGIRGRGRGYHRGIFDYRGGSRGRGSNHLTNGHSAHVPNGQVFSGTQALPTTQIEPKGLGVEGAPTGPKALREGLPNVGVRGGRGFAIVGRASAAAHARSNGHTRSKSYRHRSVDSSHSHDRDEPRERHHRRSRKYADEDFTDDQEPRTATSASKRSSHRHRDEDKDKESTRSSHRSHRSHRDRSRERDGEHRSSRRRSRSPEMSDDQARQVNGSIPTSPKVHKHKERDEEPTLSRRKRRDRDEEDHHRERKRSKRDLSEPSADGDGKQRSKRSHRDEDDDFHNEKTQRAPSKVTTEESKAPKIVQPQLDAHTREREARNAERLQKEMQRRQKQLQETESKVPGPKRRDSRVSQGGRRVSYKYEDEESSEARASRVESEREASRWG</sequence>
<protein>
    <recommendedName>
        <fullName evidence="4">RING-type domain-containing protein</fullName>
    </recommendedName>
</protein>
<dbReference type="Proteomes" id="UP000664521">
    <property type="component" value="Unassembled WGS sequence"/>
</dbReference>
<feature type="compositionally biased region" description="Polar residues" evidence="1">
    <location>
        <begin position="430"/>
        <end position="449"/>
    </location>
</feature>
<feature type="compositionally biased region" description="Basic and acidic residues" evidence="1">
    <location>
        <begin position="163"/>
        <end position="178"/>
    </location>
</feature>
<feature type="compositionally biased region" description="Basic and acidic residues" evidence="1">
    <location>
        <begin position="202"/>
        <end position="212"/>
    </location>
</feature>
<feature type="compositionally biased region" description="Basic and acidic residues" evidence="1">
    <location>
        <begin position="804"/>
        <end position="813"/>
    </location>
</feature>
<evidence type="ECO:0000313" key="3">
    <source>
        <dbReference type="Proteomes" id="UP000664521"/>
    </source>
</evidence>
<feature type="compositionally biased region" description="Basic and acidic residues" evidence="1">
    <location>
        <begin position="820"/>
        <end position="829"/>
    </location>
</feature>
<feature type="region of interest" description="Disordered" evidence="1">
    <location>
        <begin position="397"/>
        <end position="475"/>
    </location>
</feature>
<feature type="compositionally biased region" description="Basic and acidic residues" evidence="1">
    <location>
        <begin position="143"/>
        <end position="153"/>
    </location>
</feature>
<dbReference type="SUPFAM" id="SSF57850">
    <property type="entry name" value="RING/U-box"/>
    <property type="match status" value="1"/>
</dbReference>
<dbReference type="EMBL" id="CAJPDS010000013">
    <property type="protein sequence ID" value="CAF9913512.1"/>
    <property type="molecule type" value="Genomic_DNA"/>
</dbReference>
<dbReference type="PANTHER" id="PTHR46528:SF1">
    <property type="entry name" value="PROTEIN SON"/>
    <property type="match status" value="1"/>
</dbReference>
<dbReference type="GO" id="GO:0051726">
    <property type="term" value="P:regulation of cell cycle"/>
    <property type="evidence" value="ECO:0007669"/>
    <property type="project" value="InterPro"/>
</dbReference>
<dbReference type="Gene3D" id="3.30.40.10">
    <property type="entry name" value="Zinc/RING finger domain, C3HC4 (zinc finger)"/>
    <property type="match status" value="1"/>
</dbReference>
<feature type="region of interest" description="Disordered" evidence="1">
    <location>
        <begin position="92"/>
        <end position="226"/>
    </location>
</feature>
<dbReference type="GO" id="GO:0003723">
    <property type="term" value="F:RNA binding"/>
    <property type="evidence" value="ECO:0007669"/>
    <property type="project" value="InterPro"/>
</dbReference>
<feature type="region of interest" description="Disordered" evidence="1">
    <location>
        <begin position="717"/>
        <end position="1006"/>
    </location>
</feature>
<keyword evidence="3" id="KW-1185">Reference proteome</keyword>